<dbReference type="Gene3D" id="2.60.40.10">
    <property type="entry name" value="Immunoglobulins"/>
    <property type="match status" value="2"/>
</dbReference>
<feature type="domain" description="Ig-like" evidence="2">
    <location>
        <begin position="196"/>
        <end position="267"/>
    </location>
</feature>
<dbReference type="InterPro" id="IPR013783">
    <property type="entry name" value="Ig-like_fold"/>
</dbReference>
<dbReference type="GO" id="GO:0007156">
    <property type="term" value="P:homophilic cell adhesion via plasma membrane adhesion molecules"/>
    <property type="evidence" value="ECO:0007669"/>
    <property type="project" value="TreeGrafter"/>
</dbReference>
<evidence type="ECO:0000313" key="4">
    <source>
        <dbReference type="Proteomes" id="UP000595437"/>
    </source>
</evidence>
<dbReference type="PROSITE" id="PS50835">
    <property type="entry name" value="IG_LIKE"/>
    <property type="match status" value="2"/>
</dbReference>
<evidence type="ECO:0000259" key="2">
    <source>
        <dbReference type="PROSITE" id="PS50835"/>
    </source>
</evidence>
<sequence length="420" mass="47016">DFYGGFFYFGYEYTFKCSGTGSPIPDVEWLFKPCSAYDTCEESTEFEGLQNYNNRLRRSGKVICQSCNNLNCENKAIPFFVTDIKNGFDLHGPSKVIEGEPFELTCSASIYISQMWNGFKHEVAGEDRIISPLTDANLLITSKNTDLSFSKVLQFKNASLSDHGRYYCKAYSRDGRIRTSSDLPLNQYDGRANHCEGRPSGHEFTCPVSKGRPAPAIKWTLNGINVSSPRTQILKDGQLLRLNYVTEADEGLYVCSISNPVGTVRVNEILVLQSSLDKDFFYAHISIPVVVAVSVALLIVATLQEGPSMEGPPYSSHTRLTQFDLPVDDDGGQCNEVCRLTNSRDPTPSESDCRCSLVNGHYATTQRTLPYPGHRNVMPYYSNCSVCDYSLQTLPMNHMMMTLPRHHYDSQLRSPPLLLS</sequence>
<dbReference type="OrthoDB" id="643377at2759"/>
<name>A0A7T8KLG2_CALRO</name>
<dbReference type="PANTHER" id="PTHR10075:SF100">
    <property type="entry name" value="FASCICLIN-2"/>
    <property type="match status" value="1"/>
</dbReference>
<dbReference type="InterPro" id="IPR003599">
    <property type="entry name" value="Ig_sub"/>
</dbReference>
<organism evidence="3 4">
    <name type="scientific">Caligus rogercresseyi</name>
    <name type="common">Sea louse</name>
    <dbReference type="NCBI Taxonomy" id="217165"/>
    <lineage>
        <taxon>Eukaryota</taxon>
        <taxon>Metazoa</taxon>
        <taxon>Ecdysozoa</taxon>
        <taxon>Arthropoda</taxon>
        <taxon>Crustacea</taxon>
        <taxon>Multicrustacea</taxon>
        <taxon>Hexanauplia</taxon>
        <taxon>Copepoda</taxon>
        <taxon>Siphonostomatoida</taxon>
        <taxon>Caligidae</taxon>
        <taxon>Caligus</taxon>
    </lineage>
</organism>
<dbReference type="GO" id="GO:0005886">
    <property type="term" value="C:plasma membrane"/>
    <property type="evidence" value="ECO:0007669"/>
    <property type="project" value="TreeGrafter"/>
</dbReference>
<dbReference type="SMART" id="SM00409">
    <property type="entry name" value="IG"/>
    <property type="match status" value="2"/>
</dbReference>
<evidence type="ECO:0000256" key="1">
    <source>
        <dbReference type="ARBA" id="ARBA00023319"/>
    </source>
</evidence>
<keyword evidence="1" id="KW-0393">Immunoglobulin domain</keyword>
<dbReference type="EMBL" id="CP045891">
    <property type="protein sequence ID" value="QQP58111.1"/>
    <property type="molecule type" value="Genomic_DNA"/>
</dbReference>
<dbReference type="PANTHER" id="PTHR10075">
    <property type="entry name" value="BASIGIN RELATED"/>
    <property type="match status" value="1"/>
</dbReference>
<dbReference type="Pfam" id="PF07679">
    <property type="entry name" value="I-set"/>
    <property type="match status" value="1"/>
</dbReference>
<dbReference type="InterPro" id="IPR013098">
    <property type="entry name" value="Ig_I-set"/>
</dbReference>
<accession>A0A7T8KLG2</accession>
<dbReference type="AlphaFoldDB" id="A0A7T8KLG2"/>
<gene>
    <name evidence="3" type="ORF">FKW44_003324</name>
</gene>
<dbReference type="InterPro" id="IPR007110">
    <property type="entry name" value="Ig-like_dom"/>
</dbReference>
<dbReference type="GO" id="GO:0070593">
    <property type="term" value="P:dendrite self-avoidance"/>
    <property type="evidence" value="ECO:0007669"/>
    <property type="project" value="TreeGrafter"/>
</dbReference>
<proteinExistence type="predicted"/>
<reference evidence="4" key="1">
    <citation type="submission" date="2021-01" db="EMBL/GenBank/DDBJ databases">
        <title>Caligus Genome Assembly.</title>
        <authorList>
            <person name="Gallardo-Escarate C."/>
        </authorList>
    </citation>
    <scope>NUCLEOTIDE SEQUENCE [LARGE SCALE GENOMIC DNA]</scope>
</reference>
<dbReference type="Proteomes" id="UP000595437">
    <property type="component" value="Chromosome 2"/>
</dbReference>
<feature type="domain" description="Ig-like" evidence="2">
    <location>
        <begin position="78"/>
        <end position="184"/>
    </location>
</feature>
<dbReference type="GO" id="GO:0030424">
    <property type="term" value="C:axon"/>
    <property type="evidence" value="ECO:0007669"/>
    <property type="project" value="TreeGrafter"/>
</dbReference>
<evidence type="ECO:0000313" key="3">
    <source>
        <dbReference type="EMBL" id="QQP58111.1"/>
    </source>
</evidence>
<feature type="non-terminal residue" evidence="3">
    <location>
        <position position="1"/>
    </location>
</feature>
<keyword evidence="4" id="KW-1185">Reference proteome</keyword>
<dbReference type="InterPro" id="IPR003598">
    <property type="entry name" value="Ig_sub2"/>
</dbReference>
<dbReference type="GO" id="GO:0007411">
    <property type="term" value="P:axon guidance"/>
    <property type="evidence" value="ECO:0007669"/>
    <property type="project" value="TreeGrafter"/>
</dbReference>
<dbReference type="SMART" id="SM00408">
    <property type="entry name" value="IGc2"/>
    <property type="match status" value="2"/>
</dbReference>
<dbReference type="InterPro" id="IPR036179">
    <property type="entry name" value="Ig-like_dom_sf"/>
</dbReference>
<dbReference type="GO" id="GO:0098632">
    <property type="term" value="F:cell-cell adhesion mediator activity"/>
    <property type="evidence" value="ECO:0007669"/>
    <property type="project" value="TreeGrafter"/>
</dbReference>
<dbReference type="SUPFAM" id="SSF48726">
    <property type="entry name" value="Immunoglobulin"/>
    <property type="match status" value="2"/>
</dbReference>
<protein>
    <recommendedName>
        <fullName evidence="2">Ig-like domain-containing protein</fullName>
    </recommendedName>
</protein>